<feature type="signal peptide" evidence="2">
    <location>
        <begin position="1"/>
        <end position="31"/>
    </location>
</feature>
<dbReference type="RefSeq" id="WP_204516279.1">
    <property type="nucleotide sequence ID" value="NZ_BAABIN010000009.1"/>
</dbReference>
<evidence type="ECO:0000256" key="1">
    <source>
        <dbReference type="ARBA" id="ARBA00022729"/>
    </source>
</evidence>
<dbReference type="SUPFAM" id="SSF53955">
    <property type="entry name" value="Lysozyme-like"/>
    <property type="match status" value="1"/>
</dbReference>
<sequence length="750" mass="84921">MTKLKLKRLPAVLVTAAFLCSLLIADQTVFAESTGNIGHYDLQTQNELSLDDPERGGQSEHLRWTSVDDQYFVEWTGREGQLLFSRMTPPFFQPVAGWTADLNGDARPELLLVFKEASSAGAASFWVVEGGEQPQLVYQSDEYPQGQVEVKADGVYVQYSVYRDGDATAFPSERVTEHWTGIPFTKLSESRSETSNRWQTTAAARTSKNPPLAEIEAELEEVAEEYGIPAVIFKAVAWQESSWRQFDSNGNPLISYDGGIGMMQLTNQTRFDQQRLKYDLRYNLEAGAQVLLEKRAYTESGLLPRIGKMDKDEMESWYFALWAYNGWSQYNNPHNIPNKFRTTLAYQDNIIKIAREQFGQPITPIPRELIPASGVPGGSKRYDTPLPIHEAGEDVERRHFAEGDTVEVAAAAGSLNVRQAPGMREKVVDTLQARERAEILSGPREKDDLFWYQIKSDRGKGWVAGYYLIAVRDETISLEQVWQKEIERLDPNALKRDGRNLYLQGEDLNIAWSDLDDGGLQDALLAYSWNQLWLEWTEQKRKQKLPEPSRDGLLQMLTPKWGEMLAADEPIELEFHDEIDPALAAAQFSVSTADGEQVDYRLSPGSHALSIKPQRQWPSGEALMLRYKGLPLVKFTVGGQQENRGWLDGYKLFAQVDLDRSVSKGISINFTLKLDKQSVTSRYIWLEDATGEKVAAELSLSKDGKSIYVLPKQRLQYDTFYCVKMTTGLRSVHGKALKQKTVYLFKTVQK</sequence>
<organism evidence="6 7">
    <name type="scientific">Brevibacillus fulvus</name>
    <dbReference type="NCBI Taxonomy" id="1125967"/>
    <lineage>
        <taxon>Bacteria</taxon>
        <taxon>Bacillati</taxon>
        <taxon>Bacillota</taxon>
        <taxon>Bacilli</taxon>
        <taxon>Bacillales</taxon>
        <taxon>Paenibacillaceae</taxon>
        <taxon>Brevibacillus</taxon>
    </lineage>
</organism>
<reference evidence="6" key="1">
    <citation type="submission" date="2021-01" db="EMBL/GenBank/DDBJ databases">
        <title>Genomic Encyclopedia of Type Strains, Phase IV (KMG-IV): sequencing the most valuable type-strain genomes for metagenomic binning, comparative biology and taxonomic classification.</title>
        <authorList>
            <person name="Goeker M."/>
        </authorList>
    </citation>
    <scope>NUCLEOTIDE SEQUENCE</scope>
    <source>
        <strain evidence="6">DSM 25523</strain>
    </source>
</reference>
<accession>A0A938XWZ8</accession>
<proteinExistence type="predicted"/>
<evidence type="ECO:0000259" key="4">
    <source>
        <dbReference type="Pfam" id="PF08239"/>
    </source>
</evidence>
<feature type="domain" description="SH3b" evidence="4">
    <location>
        <begin position="414"/>
        <end position="468"/>
    </location>
</feature>
<feature type="chain" id="PRO_5037965034" description="SH3b domain-containing protein" evidence="2">
    <location>
        <begin position="32"/>
        <end position="750"/>
    </location>
</feature>
<keyword evidence="7" id="KW-1185">Reference proteome</keyword>
<dbReference type="Pfam" id="PF13205">
    <property type="entry name" value="Big_5"/>
    <property type="match status" value="1"/>
</dbReference>
<evidence type="ECO:0000256" key="2">
    <source>
        <dbReference type="SAM" id="SignalP"/>
    </source>
</evidence>
<dbReference type="EMBL" id="JAFBEB010000001">
    <property type="protein sequence ID" value="MBM7588524.1"/>
    <property type="molecule type" value="Genomic_DNA"/>
</dbReference>
<dbReference type="InterPro" id="IPR003646">
    <property type="entry name" value="SH3-like_bac-type"/>
</dbReference>
<evidence type="ECO:0000259" key="5">
    <source>
        <dbReference type="Pfam" id="PF13205"/>
    </source>
</evidence>
<dbReference type="Pfam" id="PF01464">
    <property type="entry name" value="SLT"/>
    <property type="match status" value="1"/>
</dbReference>
<dbReference type="InterPro" id="IPR008258">
    <property type="entry name" value="Transglycosylase_SLT_dom_1"/>
</dbReference>
<evidence type="ECO:0000313" key="7">
    <source>
        <dbReference type="Proteomes" id="UP000717624"/>
    </source>
</evidence>
<feature type="domain" description="Transglycosylase SLT" evidence="3">
    <location>
        <begin position="221"/>
        <end position="326"/>
    </location>
</feature>
<name>A0A938XWZ8_9BACL</name>
<dbReference type="AlphaFoldDB" id="A0A938XWZ8"/>
<dbReference type="Gene3D" id="2.30.30.40">
    <property type="entry name" value="SH3 Domains"/>
    <property type="match status" value="1"/>
</dbReference>
<evidence type="ECO:0008006" key="8">
    <source>
        <dbReference type="Google" id="ProtNLM"/>
    </source>
</evidence>
<protein>
    <recommendedName>
        <fullName evidence="8">SH3b domain-containing protein</fullName>
    </recommendedName>
</protein>
<dbReference type="Proteomes" id="UP000717624">
    <property type="component" value="Unassembled WGS sequence"/>
</dbReference>
<dbReference type="InterPro" id="IPR023346">
    <property type="entry name" value="Lysozyme-like_dom_sf"/>
</dbReference>
<feature type="domain" description="SbsA Ig-like" evidence="5">
    <location>
        <begin position="661"/>
        <end position="747"/>
    </location>
</feature>
<comment type="caution">
    <text evidence="6">The sequence shown here is derived from an EMBL/GenBank/DDBJ whole genome shotgun (WGS) entry which is preliminary data.</text>
</comment>
<gene>
    <name evidence="6" type="ORF">JOD01_000110</name>
</gene>
<dbReference type="Gene3D" id="1.10.530.10">
    <property type="match status" value="1"/>
</dbReference>
<keyword evidence="1 2" id="KW-0732">Signal</keyword>
<dbReference type="Pfam" id="PF08239">
    <property type="entry name" value="SH3_3"/>
    <property type="match status" value="1"/>
</dbReference>
<evidence type="ECO:0000313" key="6">
    <source>
        <dbReference type="EMBL" id="MBM7588524.1"/>
    </source>
</evidence>
<evidence type="ECO:0000259" key="3">
    <source>
        <dbReference type="Pfam" id="PF01464"/>
    </source>
</evidence>
<dbReference type="InterPro" id="IPR032812">
    <property type="entry name" value="SbsA_Ig"/>
</dbReference>